<keyword evidence="9" id="KW-0547">Nucleotide-binding</keyword>
<comment type="caution">
    <text evidence="9">The sequence shown here is derived from an EMBL/GenBank/DDBJ whole genome shotgun (WGS) entry which is preliminary data.</text>
</comment>
<evidence type="ECO:0000256" key="5">
    <source>
        <dbReference type="ARBA" id="ARBA00022777"/>
    </source>
</evidence>
<dbReference type="CDD" id="cd00082">
    <property type="entry name" value="HisKA"/>
    <property type="match status" value="1"/>
</dbReference>
<dbReference type="Pfam" id="PF01590">
    <property type="entry name" value="GAF"/>
    <property type="match status" value="1"/>
</dbReference>
<comment type="catalytic activity">
    <reaction evidence="1">
        <text>ATP + protein L-histidine = ADP + protein N-phospho-L-histidine.</text>
        <dbReference type="EC" id="2.7.13.3"/>
    </reaction>
</comment>
<evidence type="ECO:0000259" key="8">
    <source>
        <dbReference type="PROSITE" id="PS50110"/>
    </source>
</evidence>
<dbReference type="SUPFAM" id="SSF47384">
    <property type="entry name" value="Homodimeric domain of signal transducing histidine kinase"/>
    <property type="match status" value="1"/>
</dbReference>
<reference evidence="9 10" key="1">
    <citation type="submission" date="2022-10" db="EMBL/GenBank/DDBJ databases">
        <title>Alteromonas sp. chi3 Genome sequencing.</title>
        <authorList>
            <person name="Park S."/>
        </authorList>
    </citation>
    <scope>NUCLEOTIDE SEQUENCE [LARGE SCALE GENOMIC DNA]</scope>
    <source>
        <strain evidence="10">chi3</strain>
    </source>
</reference>
<evidence type="ECO:0000256" key="3">
    <source>
        <dbReference type="ARBA" id="ARBA00022553"/>
    </source>
</evidence>
<evidence type="ECO:0000313" key="10">
    <source>
        <dbReference type="Proteomes" id="UP001218788"/>
    </source>
</evidence>
<dbReference type="PROSITE" id="PS50110">
    <property type="entry name" value="RESPONSE_REGULATORY"/>
    <property type="match status" value="1"/>
</dbReference>
<dbReference type="SMART" id="SM00388">
    <property type="entry name" value="HisKA"/>
    <property type="match status" value="1"/>
</dbReference>
<organism evidence="9 10">
    <name type="scientific">Alteromonas gilva</name>
    <dbReference type="NCBI Taxonomy" id="2987522"/>
    <lineage>
        <taxon>Bacteria</taxon>
        <taxon>Pseudomonadati</taxon>
        <taxon>Pseudomonadota</taxon>
        <taxon>Gammaproteobacteria</taxon>
        <taxon>Alteromonadales</taxon>
        <taxon>Alteromonadaceae</taxon>
        <taxon>Alteromonas/Salinimonas group</taxon>
        <taxon>Alteromonas</taxon>
    </lineage>
</organism>
<keyword evidence="5" id="KW-0418">Kinase</keyword>
<dbReference type="SMART" id="SM00448">
    <property type="entry name" value="REC"/>
    <property type="match status" value="1"/>
</dbReference>
<dbReference type="EC" id="2.7.13.3" evidence="2"/>
<dbReference type="GO" id="GO:0005524">
    <property type="term" value="F:ATP binding"/>
    <property type="evidence" value="ECO:0007669"/>
    <property type="project" value="UniProtKB-KW"/>
</dbReference>
<gene>
    <name evidence="9" type="ORF">OIK42_10165</name>
</gene>
<evidence type="ECO:0000256" key="4">
    <source>
        <dbReference type="ARBA" id="ARBA00022679"/>
    </source>
</evidence>
<evidence type="ECO:0000256" key="1">
    <source>
        <dbReference type="ARBA" id="ARBA00000085"/>
    </source>
</evidence>
<dbReference type="SUPFAM" id="SSF55785">
    <property type="entry name" value="PYP-like sensor domain (PAS domain)"/>
    <property type="match status" value="1"/>
</dbReference>
<dbReference type="Pfam" id="PF00072">
    <property type="entry name" value="Response_reg"/>
    <property type="match status" value="1"/>
</dbReference>
<dbReference type="InterPro" id="IPR029016">
    <property type="entry name" value="GAF-like_dom_sf"/>
</dbReference>
<keyword evidence="10" id="KW-1185">Reference proteome</keyword>
<dbReference type="Gene3D" id="3.30.565.10">
    <property type="entry name" value="Histidine kinase-like ATPase, C-terminal domain"/>
    <property type="match status" value="1"/>
</dbReference>
<dbReference type="SUPFAM" id="SSF55874">
    <property type="entry name" value="ATPase domain of HSP90 chaperone/DNA topoisomerase II/histidine kinase"/>
    <property type="match status" value="1"/>
</dbReference>
<dbReference type="PRINTS" id="PR00344">
    <property type="entry name" value="BCTRLSENSOR"/>
</dbReference>
<feature type="modified residue" description="4-aspartylphosphate" evidence="6">
    <location>
        <position position="602"/>
    </location>
</feature>
<dbReference type="InterPro" id="IPR003661">
    <property type="entry name" value="HisK_dim/P_dom"/>
</dbReference>
<dbReference type="Gene3D" id="3.30.450.20">
    <property type="entry name" value="PAS domain"/>
    <property type="match status" value="1"/>
</dbReference>
<dbReference type="InterPro" id="IPR035965">
    <property type="entry name" value="PAS-like_dom_sf"/>
</dbReference>
<protein>
    <recommendedName>
        <fullName evidence="2">histidine kinase</fullName>
        <ecNumber evidence="2">2.7.13.3</ecNumber>
    </recommendedName>
</protein>
<dbReference type="EMBL" id="JAQQXP010000001">
    <property type="protein sequence ID" value="MDC8831125.1"/>
    <property type="molecule type" value="Genomic_DNA"/>
</dbReference>
<proteinExistence type="predicted"/>
<dbReference type="InterPro" id="IPR036890">
    <property type="entry name" value="HATPase_C_sf"/>
</dbReference>
<dbReference type="Gene3D" id="3.40.50.2300">
    <property type="match status" value="1"/>
</dbReference>
<keyword evidence="3 6" id="KW-0597">Phosphoprotein</keyword>
<dbReference type="RefSeq" id="WP_273640239.1">
    <property type="nucleotide sequence ID" value="NZ_JAQQXP010000001.1"/>
</dbReference>
<dbReference type="InterPro" id="IPR005467">
    <property type="entry name" value="His_kinase_dom"/>
</dbReference>
<dbReference type="InterPro" id="IPR011006">
    <property type="entry name" value="CheY-like_superfamily"/>
</dbReference>
<keyword evidence="9" id="KW-0067">ATP-binding</keyword>
<dbReference type="Gene3D" id="1.10.287.130">
    <property type="match status" value="1"/>
</dbReference>
<dbReference type="Pfam" id="PF00512">
    <property type="entry name" value="HisKA"/>
    <property type="match status" value="1"/>
</dbReference>
<evidence type="ECO:0000313" key="9">
    <source>
        <dbReference type="EMBL" id="MDC8831125.1"/>
    </source>
</evidence>
<keyword evidence="4" id="KW-0808">Transferase</keyword>
<dbReference type="PANTHER" id="PTHR43047:SF66">
    <property type="entry name" value="HISKA"/>
    <property type="match status" value="1"/>
</dbReference>
<evidence type="ECO:0000256" key="2">
    <source>
        <dbReference type="ARBA" id="ARBA00012438"/>
    </source>
</evidence>
<dbReference type="Proteomes" id="UP001218788">
    <property type="component" value="Unassembled WGS sequence"/>
</dbReference>
<name>A0ABT5L252_9ALTE</name>
<sequence length="670" mass="74381">MDLNHLKTYHNIVSDQLTSFDKKVKQLLSLGLQVLNAEVGVVSRVVNDFYTIVFVSPNAYKLQAGTRLDVANTLCTFTLKNNDITYLTAADAPSDINHFNITSLKPETYIGAPIYNGQETYGTINFISSTPRTTPFNDDDIEIITLIARWIGAELQRNRTYQILYSKNQLLERLEEVAKIGTWELDLVSEELKWSRYTKVIHEVPANYLPQLAMAINYYKQGKSQKTIIAAIEQAKAGGKPFSVEAQLITAKNNTIWVAAKGQADFIDGQCVRLFGTIQDVTESVAQRLELEKQKQAAQHLLGQRTKLFAKVSHELRTPLNGVIGMLTAALDMDDADARNEKLTVALRCGDLLLDIINEVLDYSKLTHGDMGLEPSEFQLNQIFLDLVSLYAPLCDTKPVKLTHKLLIEDDLWVHFDSTRLRQIVANLLNNAVKFTETGTVKLWVSATRDNDICKLIIKVADTGVGMSSETLNGLFEPFSQGPKGTAQQYGGTGLGLSIVKELITLMEGTIDVKSDIDRGSMFTVSLSVPLAQSQPQTENTTIESLVDASALNILVVDDNEINRLVMDALLQEFNAQPDFAVDGENAVYKCRSKSYDVIFMDCFMPVMDGFEATRTLKSKAIVGKHCKIIALTANTSDADKRACKAAGMDMFLSKPVKIEAIQKVLERII</sequence>
<accession>A0ABT5L252</accession>
<evidence type="ECO:0000259" key="7">
    <source>
        <dbReference type="PROSITE" id="PS50109"/>
    </source>
</evidence>
<dbReference type="InterPro" id="IPR036097">
    <property type="entry name" value="HisK_dim/P_sf"/>
</dbReference>
<evidence type="ECO:0000256" key="6">
    <source>
        <dbReference type="PROSITE-ProRule" id="PRU00169"/>
    </source>
</evidence>
<dbReference type="CDD" id="cd16922">
    <property type="entry name" value="HATPase_EvgS-ArcB-TorS-like"/>
    <property type="match status" value="1"/>
</dbReference>
<dbReference type="PANTHER" id="PTHR43047">
    <property type="entry name" value="TWO-COMPONENT HISTIDINE PROTEIN KINASE"/>
    <property type="match status" value="1"/>
</dbReference>
<dbReference type="PROSITE" id="PS50109">
    <property type="entry name" value="HIS_KIN"/>
    <property type="match status" value="1"/>
</dbReference>
<dbReference type="SMART" id="SM00387">
    <property type="entry name" value="HATPase_c"/>
    <property type="match status" value="1"/>
</dbReference>
<dbReference type="SUPFAM" id="SSF55781">
    <property type="entry name" value="GAF domain-like"/>
    <property type="match status" value="1"/>
</dbReference>
<dbReference type="SUPFAM" id="SSF52172">
    <property type="entry name" value="CheY-like"/>
    <property type="match status" value="1"/>
</dbReference>
<dbReference type="InterPro" id="IPR004358">
    <property type="entry name" value="Sig_transdc_His_kin-like_C"/>
</dbReference>
<dbReference type="CDD" id="cd17546">
    <property type="entry name" value="REC_hyHK_CKI1_RcsC-like"/>
    <property type="match status" value="1"/>
</dbReference>
<dbReference type="Pfam" id="PF02518">
    <property type="entry name" value="HATPase_c"/>
    <property type="match status" value="1"/>
</dbReference>
<feature type="domain" description="Histidine kinase" evidence="7">
    <location>
        <begin position="311"/>
        <end position="531"/>
    </location>
</feature>
<dbReference type="Gene3D" id="3.30.450.40">
    <property type="match status" value="1"/>
</dbReference>
<dbReference type="InterPro" id="IPR003018">
    <property type="entry name" value="GAF"/>
</dbReference>
<feature type="domain" description="Response regulatory" evidence="8">
    <location>
        <begin position="553"/>
        <end position="670"/>
    </location>
</feature>
<dbReference type="InterPro" id="IPR001789">
    <property type="entry name" value="Sig_transdc_resp-reg_receiver"/>
</dbReference>
<dbReference type="InterPro" id="IPR003594">
    <property type="entry name" value="HATPase_dom"/>
</dbReference>